<proteinExistence type="predicted"/>
<reference evidence="1 2" key="1">
    <citation type="submission" date="2017-08" db="EMBL/GenBank/DDBJ databases">
        <title>Mesorhizobium wenxinae sp. nov., a novel rhizobial species isolated from root nodules of chickpea (Cicer arietinum L.).</title>
        <authorList>
            <person name="Zhang J."/>
        </authorList>
    </citation>
    <scope>NUCLEOTIDE SEQUENCE [LARGE SCALE GENOMIC DNA]</scope>
    <source>
        <strain evidence="2">WYCCWR 10019</strain>
    </source>
</reference>
<gene>
    <name evidence="1" type="ORF">CIT31_05305</name>
</gene>
<name>A0A271KM57_9HYPH</name>
<dbReference type="Proteomes" id="UP000215931">
    <property type="component" value="Unassembled WGS sequence"/>
</dbReference>
<protein>
    <recommendedName>
        <fullName evidence="3">DUF1326 domain-containing protein</fullName>
    </recommendedName>
</protein>
<organism evidence="1 2">
    <name type="scientific">Mesorhizobium wenxiniae</name>
    <dbReference type="NCBI Taxonomy" id="2014805"/>
    <lineage>
        <taxon>Bacteria</taxon>
        <taxon>Pseudomonadati</taxon>
        <taxon>Pseudomonadota</taxon>
        <taxon>Alphaproteobacteria</taxon>
        <taxon>Hyphomicrobiales</taxon>
        <taxon>Phyllobacteriaceae</taxon>
        <taxon>Mesorhizobium</taxon>
    </lineage>
</organism>
<evidence type="ECO:0000313" key="2">
    <source>
        <dbReference type="Proteomes" id="UP000215931"/>
    </source>
</evidence>
<keyword evidence="2" id="KW-1185">Reference proteome</keyword>
<dbReference type="InterPro" id="IPR009758">
    <property type="entry name" value="DUF1326"/>
</dbReference>
<evidence type="ECO:0008006" key="3">
    <source>
        <dbReference type="Google" id="ProtNLM"/>
    </source>
</evidence>
<dbReference type="Pfam" id="PF07040">
    <property type="entry name" value="DUF1326"/>
    <property type="match status" value="1"/>
</dbReference>
<dbReference type="PIRSF" id="PIRSF033303">
    <property type="entry name" value="UCP033303"/>
    <property type="match status" value="1"/>
</dbReference>
<dbReference type="InterPro" id="IPR014581">
    <property type="entry name" value="UCP033303"/>
</dbReference>
<accession>A0A271KM57</accession>
<sequence length="209" mass="22988">MAGWELHGMEFGNCNCSYGCPCQFNALPSKGYCQAIGFFRIDKGHFSEASLDGLNMAIAVKWPGAVHEGRGTMQPIIDERGNEAQRQGMLSILTGKETDPFSTFWAVYAAMCETILPPVHTRITIDLDMQARRATCTADNIAKGRGEPILNPVNGTEHRVGIVLPNGFEYGQNEVGRGWSTTTGGVALTLEDSYAHWCELHFNEHGRIH</sequence>
<dbReference type="AlphaFoldDB" id="A0A271KM57"/>
<dbReference type="RefSeq" id="WP_095517768.1">
    <property type="nucleotide sequence ID" value="NZ_NPKH01000014.1"/>
</dbReference>
<dbReference type="OrthoDB" id="9802256at2"/>
<evidence type="ECO:0000313" key="1">
    <source>
        <dbReference type="EMBL" id="PAP96115.1"/>
    </source>
</evidence>
<dbReference type="EMBL" id="NPKH01000014">
    <property type="protein sequence ID" value="PAP96115.1"/>
    <property type="molecule type" value="Genomic_DNA"/>
</dbReference>
<comment type="caution">
    <text evidence="1">The sequence shown here is derived from an EMBL/GenBank/DDBJ whole genome shotgun (WGS) entry which is preliminary data.</text>
</comment>